<organism evidence="2 3">
    <name type="scientific">Colletotrichum cuscutae</name>
    <dbReference type="NCBI Taxonomy" id="1209917"/>
    <lineage>
        <taxon>Eukaryota</taxon>
        <taxon>Fungi</taxon>
        <taxon>Dikarya</taxon>
        <taxon>Ascomycota</taxon>
        <taxon>Pezizomycotina</taxon>
        <taxon>Sordariomycetes</taxon>
        <taxon>Hypocreomycetidae</taxon>
        <taxon>Glomerellales</taxon>
        <taxon>Glomerellaceae</taxon>
        <taxon>Colletotrichum</taxon>
        <taxon>Colletotrichum acutatum species complex</taxon>
    </lineage>
</organism>
<dbReference type="Proteomes" id="UP001239213">
    <property type="component" value="Unassembled WGS sequence"/>
</dbReference>
<gene>
    <name evidence="2" type="ORF">CCUS01_11972</name>
</gene>
<comment type="caution">
    <text evidence="2">The sequence shown here is derived from an EMBL/GenBank/DDBJ whole genome shotgun (WGS) entry which is preliminary data.</text>
</comment>
<accession>A0AAI9TY04</accession>
<feature type="region of interest" description="Disordered" evidence="1">
    <location>
        <begin position="1"/>
        <end position="33"/>
    </location>
</feature>
<proteinExistence type="predicted"/>
<protein>
    <submittedName>
        <fullName evidence="2">Uncharacterized protein</fullName>
    </submittedName>
</protein>
<reference evidence="2" key="1">
    <citation type="submission" date="2016-11" db="EMBL/GenBank/DDBJ databases">
        <title>The genome sequence of Colletotrichum cuscutae.</title>
        <authorList>
            <person name="Baroncelli R."/>
        </authorList>
    </citation>
    <scope>NUCLEOTIDE SEQUENCE</scope>
    <source>
        <strain evidence="2">IMI 304802</strain>
    </source>
</reference>
<keyword evidence="3" id="KW-1185">Reference proteome</keyword>
<dbReference type="EMBL" id="MPDP01000312">
    <property type="protein sequence ID" value="KAK1448050.1"/>
    <property type="molecule type" value="Genomic_DNA"/>
</dbReference>
<evidence type="ECO:0000313" key="2">
    <source>
        <dbReference type="EMBL" id="KAK1448050.1"/>
    </source>
</evidence>
<sequence>MGTNLAAPNITTRKPGYPPRGFALGSGGGSFKA</sequence>
<dbReference type="AlphaFoldDB" id="A0AAI9TY04"/>
<evidence type="ECO:0000313" key="3">
    <source>
        <dbReference type="Proteomes" id="UP001239213"/>
    </source>
</evidence>
<evidence type="ECO:0000256" key="1">
    <source>
        <dbReference type="SAM" id="MobiDB-lite"/>
    </source>
</evidence>
<feature type="compositionally biased region" description="Gly residues" evidence="1">
    <location>
        <begin position="24"/>
        <end position="33"/>
    </location>
</feature>
<name>A0AAI9TY04_9PEZI</name>